<organism evidence="1 2">
    <name type="scientific">Panagrolaimus sp. ES5</name>
    <dbReference type="NCBI Taxonomy" id="591445"/>
    <lineage>
        <taxon>Eukaryota</taxon>
        <taxon>Metazoa</taxon>
        <taxon>Ecdysozoa</taxon>
        <taxon>Nematoda</taxon>
        <taxon>Chromadorea</taxon>
        <taxon>Rhabditida</taxon>
        <taxon>Tylenchina</taxon>
        <taxon>Panagrolaimomorpha</taxon>
        <taxon>Panagrolaimoidea</taxon>
        <taxon>Panagrolaimidae</taxon>
        <taxon>Panagrolaimus</taxon>
    </lineage>
</organism>
<dbReference type="WBParaSite" id="ES5_v2.g16580.t1">
    <property type="protein sequence ID" value="ES5_v2.g16580.t1"/>
    <property type="gene ID" value="ES5_v2.g16580"/>
</dbReference>
<evidence type="ECO:0000313" key="2">
    <source>
        <dbReference type="WBParaSite" id="ES5_v2.g16580.t1"/>
    </source>
</evidence>
<proteinExistence type="predicted"/>
<accession>A0AC34FH91</accession>
<evidence type="ECO:0000313" key="1">
    <source>
        <dbReference type="Proteomes" id="UP000887579"/>
    </source>
</evidence>
<sequence>MGDPHQVEKFPFSLRWTIPRKDVENYKRLETQECIANSFATYSLQLRVFETLQDERGLTEIYFYVNPMNIGGVTAKISISIPNLGKTHNGENHFDSAYGMDFYSWGTPICTTDFFLKENSPAFVDGKFVVEVKGMFIVNSCFWKFRISQNEIGSNILDHGEKDFALVINGQELKVHKLVLTSCSDVLADMVKVVDMKEEENNRLEIDNEFDYDVVQAAIMYCYQENGYINDTNITEVCKFADKFELKGFKKKIIDYMSINISPMNVGQFFNAAHYLQASKLERKCMEFLRQCVKHQTAVAIDDLDPELAKKFINYLCCTNIDTRNVA</sequence>
<reference evidence="2" key="1">
    <citation type="submission" date="2022-11" db="UniProtKB">
        <authorList>
            <consortium name="WormBaseParasite"/>
        </authorList>
    </citation>
    <scope>IDENTIFICATION</scope>
</reference>
<dbReference type="Proteomes" id="UP000887579">
    <property type="component" value="Unplaced"/>
</dbReference>
<name>A0AC34FH91_9BILA</name>
<protein>
    <submittedName>
        <fullName evidence="2">BTB domain-containing protein</fullName>
    </submittedName>
</protein>